<proteinExistence type="predicted"/>
<evidence type="ECO:0000313" key="3">
    <source>
        <dbReference type="Proteomes" id="UP000198282"/>
    </source>
</evidence>
<dbReference type="EMBL" id="FZOD01000070">
    <property type="protein sequence ID" value="SNT58525.1"/>
    <property type="molecule type" value="Genomic_DNA"/>
</dbReference>
<gene>
    <name evidence="2" type="ORF">SAMN05216276_10707</name>
</gene>
<evidence type="ECO:0000256" key="1">
    <source>
        <dbReference type="SAM" id="SignalP"/>
    </source>
</evidence>
<feature type="chain" id="PRO_5012557280" description="WxL domain surface cell wall-binding" evidence="1">
    <location>
        <begin position="25"/>
        <end position="176"/>
    </location>
</feature>
<dbReference type="OrthoDB" id="5147666at2"/>
<name>A0A239NUK5_9ACTN</name>
<reference evidence="2 3" key="1">
    <citation type="submission" date="2017-06" db="EMBL/GenBank/DDBJ databases">
        <authorList>
            <person name="Kim H.J."/>
            <person name="Triplett B.A."/>
        </authorList>
    </citation>
    <scope>NUCLEOTIDE SEQUENCE [LARGE SCALE GENOMIC DNA]</scope>
    <source>
        <strain evidence="2 3">CGMCC 4.2132</strain>
    </source>
</reference>
<keyword evidence="1" id="KW-0732">Signal</keyword>
<evidence type="ECO:0008006" key="4">
    <source>
        <dbReference type="Google" id="ProtNLM"/>
    </source>
</evidence>
<evidence type="ECO:0000313" key="2">
    <source>
        <dbReference type="EMBL" id="SNT58525.1"/>
    </source>
</evidence>
<dbReference type="AlphaFoldDB" id="A0A239NUK5"/>
<organism evidence="2 3">
    <name type="scientific">Streptosporangium subroseum</name>
    <dbReference type="NCBI Taxonomy" id="106412"/>
    <lineage>
        <taxon>Bacteria</taxon>
        <taxon>Bacillati</taxon>
        <taxon>Actinomycetota</taxon>
        <taxon>Actinomycetes</taxon>
        <taxon>Streptosporangiales</taxon>
        <taxon>Streptosporangiaceae</taxon>
        <taxon>Streptosporangium</taxon>
    </lineage>
</organism>
<sequence>MRSPLFVLASAAAFAMAFALPAAAAPTGDTIVTFEITAGTLDIVVPATADLGDVAAGATSVSGALGPVTVTDTRGALDAGWVVTVSSTSFTTGGGTAAETIPASAVTYDPRTVTASTGTVTLDPGETDDLAVPLVAMTATAIVGNNSATWNPLITIALPPAAVAGVYTGTITHSVA</sequence>
<protein>
    <recommendedName>
        <fullName evidence="4">WxL domain surface cell wall-binding</fullName>
    </recommendedName>
</protein>
<feature type="signal peptide" evidence="1">
    <location>
        <begin position="1"/>
        <end position="24"/>
    </location>
</feature>
<accession>A0A239NUK5</accession>
<dbReference type="RefSeq" id="WP_089212605.1">
    <property type="nucleotide sequence ID" value="NZ_FZOD01000070.1"/>
</dbReference>
<keyword evidence="3" id="KW-1185">Reference proteome</keyword>
<dbReference type="Proteomes" id="UP000198282">
    <property type="component" value="Unassembled WGS sequence"/>
</dbReference>